<accession>A0ABR3DEF2</accession>
<dbReference type="EMBL" id="JAVLET010000004">
    <property type="protein sequence ID" value="KAL0471045.1"/>
    <property type="molecule type" value="Genomic_DNA"/>
</dbReference>
<reference evidence="2 3" key="1">
    <citation type="submission" date="2023-09" db="EMBL/GenBank/DDBJ databases">
        <title>Multi-omics analysis of a traditional fermented food reveals byproduct-associated fungal strains for waste-to-food upcycling.</title>
        <authorList>
            <consortium name="Lawrence Berkeley National Laboratory"/>
            <person name="Rekdal V.M."/>
            <person name="Villalobos-Escobedo J.M."/>
            <person name="Rodriguez-Valeron N."/>
            <person name="Garcia M.O."/>
            <person name="Vasquez D.P."/>
            <person name="Damayanti I."/>
            <person name="Sorensen P.M."/>
            <person name="Baidoo E.E."/>
            <person name="De Carvalho A.C."/>
            <person name="Riley R."/>
            <person name="Lipzen A."/>
            <person name="He G."/>
            <person name="Yan M."/>
            <person name="Haridas S."/>
            <person name="Daum C."/>
            <person name="Yoshinaga Y."/>
            <person name="Ng V."/>
            <person name="Grigoriev I.V."/>
            <person name="Munk R."/>
            <person name="Nuraida L."/>
            <person name="Wijaya C.H."/>
            <person name="Morales P.-C."/>
            <person name="Keasling J.D."/>
        </authorList>
    </citation>
    <scope>NUCLEOTIDE SEQUENCE [LARGE SCALE GENOMIC DNA]</scope>
    <source>
        <strain evidence="2 3">FGSC 2613</strain>
    </source>
</reference>
<gene>
    <name evidence="2" type="ORF">QR685DRAFT_597566</name>
</gene>
<evidence type="ECO:0000313" key="2">
    <source>
        <dbReference type="EMBL" id="KAL0471045.1"/>
    </source>
</evidence>
<evidence type="ECO:0000313" key="3">
    <source>
        <dbReference type="Proteomes" id="UP001451303"/>
    </source>
</evidence>
<proteinExistence type="predicted"/>
<feature type="region of interest" description="Disordered" evidence="1">
    <location>
        <begin position="285"/>
        <end position="305"/>
    </location>
</feature>
<dbReference type="Proteomes" id="UP001451303">
    <property type="component" value="Unassembled WGS sequence"/>
</dbReference>
<protein>
    <submittedName>
        <fullName evidence="2">Uncharacterized protein</fullName>
    </submittedName>
</protein>
<comment type="caution">
    <text evidence="2">The sequence shown here is derived from an EMBL/GenBank/DDBJ whole genome shotgun (WGS) entry which is preliminary data.</text>
</comment>
<name>A0ABR3DEF2_NEUIN</name>
<keyword evidence="3" id="KW-1185">Reference proteome</keyword>
<organism evidence="2 3">
    <name type="scientific">Neurospora intermedia</name>
    <dbReference type="NCBI Taxonomy" id="5142"/>
    <lineage>
        <taxon>Eukaryota</taxon>
        <taxon>Fungi</taxon>
        <taxon>Dikarya</taxon>
        <taxon>Ascomycota</taxon>
        <taxon>Pezizomycotina</taxon>
        <taxon>Sordariomycetes</taxon>
        <taxon>Sordariomycetidae</taxon>
        <taxon>Sordariales</taxon>
        <taxon>Sordariaceae</taxon>
        <taxon>Neurospora</taxon>
    </lineage>
</organism>
<sequence>MLPRDPFDCLRPQNQHGATFSIVARFSCTKPHHSTVSNRLRSAFAMSTKRKTSLDDGDDDDIVRKTFSSICRMPTAAKYLGYCPFPPVMNLYGNSSGGNKFLYVVEVHHGFTPRGPLKFRPGFYLRNGTGTEAPILAAAGDEEREPLLMSTFSVKSLIMVPPPLDEDDVEFNLNPRDLVTEIMYATKTSDGSVSFRYSVEQKTLPSANTRPIGDFFKPASKGNNALTSVTPSFRRATLSVAAAASPYPLHAAAATRRERESWERCLPRTTRTSFLPDARRLESSIAVEAPSPHPGRQHRRGGEVAQPRSELNLAALSVDKQQQQLAMNAAVANYTGDEVSIVDLTTRWADLDLGLDGDGTIKVFEGQTENNLFTVVGPDAGVFKGWELGILWSVVQHGQENSKLIDTSSIMIKAPLLQEAWGTQKALRSLFPRPNLSSEFPSRQHC</sequence>
<evidence type="ECO:0000256" key="1">
    <source>
        <dbReference type="SAM" id="MobiDB-lite"/>
    </source>
</evidence>